<dbReference type="PROSITE" id="PS51186">
    <property type="entry name" value="GNAT"/>
    <property type="match status" value="1"/>
</dbReference>
<dbReference type="InterPro" id="IPR000182">
    <property type="entry name" value="GNAT_dom"/>
</dbReference>
<proteinExistence type="predicted"/>
<feature type="domain" description="N-acetyltransferase" evidence="1">
    <location>
        <begin position="4"/>
        <end position="163"/>
    </location>
</feature>
<dbReference type="Proteomes" id="UP000274122">
    <property type="component" value="Chromosome"/>
</dbReference>
<dbReference type="EC" id="2.3.1.183" evidence="2"/>
<organism evidence="2 3">
    <name type="scientific">Cedecea lapagei</name>
    <dbReference type="NCBI Taxonomy" id="158823"/>
    <lineage>
        <taxon>Bacteria</taxon>
        <taxon>Pseudomonadati</taxon>
        <taxon>Pseudomonadota</taxon>
        <taxon>Gammaproteobacteria</taxon>
        <taxon>Enterobacterales</taxon>
        <taxon>Enterobacteriaceae</taxon>
        <taxon>Cedecea</taxon>
    </lineage>
</organism>
<dbReference type="Gene3D" id="3.40.630.30">
    <property type="match status" value="1"/>
</dbReference>
<evidence type="ECO:0000313" key="3">
    <source>
        <dbReference type="Proteomes" id="UP000274122"/>
    </source>
</evidence>
<keyword evidence="2" id="KW-0012">Acyltransferase</keyword>
<dbReference type="PANTHER" id="PTHR43072:SF8">
    <property type="entry name" value="ACYLTRANSFERASE FABY-RELATED"/>
    <property type="match status" value="1"/>
</dbReference>
<accession>A0A447UWD9</accession>
<name>A0A447UWD9_9ENTR</name>
<reference evidence="2 3" key="1">
    <citation type="submission" date="2018-12" db="EMBL/GenBank/DDBJ databases">
        <authorList>
            <consortium name="Pathogen Informatics"/>
        </authorList>
    </citation>
    <scope>NUCLEOTIDE SEQUENCE [LARGE SCALE GENOMIC DNA]</scope>
    <source>
        <strain evidence="2 3">NCTC11466</strain>
    </source>
</reference>
<dbReference type="EMBL" id="LR134201">
    <property type="protein sequence ID" value="VEB94991.1"/>
    <property type="molecule type" value="Genomic_DNA"/>
</dbReference>
<dbReference type="OrthoDB" id="5459937at2"/>
<dbReference type="GO" id="GO:0102971">
    <property type="term" value="F:phosphinothricin N-acetyltransferase activity"/>
    <property type="evidence" value="ECO:0007669"/>
    <property type="project" value="UniProtKB-EC"/>
</dbReference>
<dbReference type="Pfam" id="PF13420">
    <property type="entry name" value="Acetyltransf_4"/>
    <property type="match status" value="1"/>
</dbReference>
<gene>
    <name evidence="2" type="primary">pat</name>
    <name evidence="2" type="ORF">NCTC11466_00079</name>
</gene>
<keyword evidence="2" id="KW-0808">Transferase</keyword>
<evidence type="ECO:0000313" key="2">
    <source>
        <dbReference type="EMBL" id="VEB94991.1"/>
    </source>
</evidence>
<dbReference type="CDD" id="cd04301">
    <property type="entry name" value="NAT_SF"/>
    <property type="match status" value="1"/>
</dbReference>
<dbReference type="RefSeq" id="WP_126354191.1">
    <property type="nucleotide sequence ID" value="NZ_LR134201.1"/>
</dbReference>
<dbReference type="InterPro" id="IPR016181">
    <property type="entry name" value="Acyl_CoA_acyltransferase"/>
</dbReference>
<dbReference type="AlphaFoldDB" id="A0A447UWD9"/>
<protein>
    <submittedName>
        <fullName evidence="2">Phosphinothricin N-acetyltransferase</fullName>
        <ecNumber evidence="2">2.3.1.183</ecNumber>
    </submittedName>
</protein>
<evidence type="ECO:0000259" key="1">
    <source>
        <dbReference type="PROSITE" id="PS51186"/>
    </source>
</evidence>
<keyword evidence="3" id="KW-1185">Reference proteome</keyword>
<dbReference type="SUPFAM" id="SSF55729">
    <property type="entry name" value="Acyl-CoA N-acyltransferases (Nat)"/>
    <property type="match status" value="1"/>
</dbReference>
<sequence length="166" mass="19093">MFKMNIRAAEYNDINGIIDIYSYYVLKSTVTFEIQLPSYQEMSGRLAKAHETHCPFLVCEVDEKIAGFTYASRYRSREGYRYTVEGSIYIASSFQGIGLGSALLQELFYHCKRQGFRQMICVVTGQVNSPSYKFHINNGFTYCGGLKNVGNKFDAFIDTHFFQREI</sequence>
<dbReference type="KEGG" id="clap:NCTC11466_00079"/>
<dbReference type="PANTHER" id="PTHR43072">
    <property type="entry name" value="N-ACETYLTRANSFERASE"/>
    <property type="match status" value="1"/>
</dbReference>